<keyword evidence="12" id="KW-1185">Reference proteome</keyword>
<feature type="active site" evidence="7">
    <location>
        <position position="100"/>
    </location>
</feature>
<dbReference type="InterPro" id="IPR019756">
    <property type="entry name" value="Pept_S26A_signal_pept_1_Ser-AS"/>
</dbReference>
<evidence type="ECO:0000256" key="9">
    <source>
        <dbReference type="RuleBase" id="RU362042"/>
    </source>
</evidence>
<organism evidence="11 12">
    <name type="scientific">Parasynechococcus marenigrum (strain WH8102)</name>
    <dbReference type="NCBI Taxonomy" id="84588"/>
    <lineage>
        <taxon>Bacteria</taxon>
        <taxon>Bacillati</taxon>
        <taxon>Cyanobacteriota</taxon>
        <taxon>Cyanophyceae</taxon>
        <taxon>Synechococcales</taxon>
        <taxon>Prochlorococcaceae</taxon>
        <taxon>Parasynechococcus</taxon>
        <taxon>Parasynechococcus marenigrum</taxon>
    </lineage>
</organism>
<dbReference type="PANTHER" id="PTHR43390:SF1">
    <property type="entry name" value="CHLOROPLAST PROCESSING PEPTIDASE"/>
    <property type="match status" value="1"/>
</dbReference>
<dbReference type="SUPFAM" id="SSF51306">
    <property type="entry name" value="LexA/Signal peptidase"/>
    <property type="match status" value="1"/>
</dbReference>
<dbReference type="InterPro" id="IPR019533">
    <property type="entry name" value="Peptidase_S26"/>
</dbReference>
<dbReference type="PROSITE" id="PS00760">
    <property type="entry name" value="SPASE_I_2"/>
    <property type="match status" value="1"/>
</dbReference>
<evidence type="ECO:0000259" key="10">
    <source>
        <dbReference type="Pfam" id="PF10502"/>
    </source>
</evidence>
<dbReference type="NCBIfam" id="TIGR02227">
    <property type="entry name" value="sigpep_I_bact"/>
    <property type="match status" value="1"/>
</dbReference>
<evidence type="ECO:0000256" key="3">
    <source>
        <dbReference type="ARBA" id="ARBA00009370"/>
    </source>
</evidence>
<dbReference type="InterPro" id="IPR019758">
    <property type="entry name" value="Pept_S26A_signal_pept_1_CS"/>
</dbReference>
<dbReference type="Gene3D" id="2.10.109.10">
    <property type="entry name" value="Umud Fragment, subunit A"/>
    <property type="match status" value="1"/>
</dbReference>
<accession>Q7U7I6</accession>
<dbReference type="eggNOG" id="COG0681">
    <property type="taxonomic scope" value="Bacteria"/>
</dbReference>
<evidence type="ECO:0000256" key="7">
    <source>
        <dbReference type="PIRSR" id="PIRSR600223-1"/>
    </source>
</evidence>
<keyword evidence="5 8" id="KW-0645">Protease</keyword>
<dbReference type="Proteomes" id="UP000001422">
    <property type="component" value="Chromosome"/>
</dbReference>
<dbReference type="CDD" id="cd06530">
    <property type="entry name" value="S26_SPase_I"/>
    <property type="match status" value="1"/>
</dbReference>
<feature type="transmembrane region" description="Helical" evidence="8">
    <location>
        <begin position="17"/>
        <end position="36"/>
    </location>
</feature>
<dbReference type="InterPro" id="IPR000223">
    <property type="entry name" value="Pept_S26A_signal_pept_1"/>
</dbReference>
<evidence type="ECO:0000313" key="12">
    <source>
        <dbReference type="Proteomes" id="UP000001422"/>
    </source>
</evidence>
<feature type="active site" evidence="7">
    <location>
        <position position="45"/>
    </location>
</feature>
<dbReference type="GO" id="GO:0006465">
    <property type="term" value="P:signal peptide processing"/>
    <property type="evidence" value="ECO:0007669"/>
    <property type="project" value="InterPro"/>
</dbReference>
<evidence type="ECO:0000256" key="1">
    <source>
        <dbReference type="ARBA" id="ARBA00000677"/>
    </source>
</evidence>
<evidence type="ECO:0000313" key="11">
    <source>
        <dbReference type="EMBL" id="CAE07511.1"/>
    </source>
</evidence>
<dbReference type="RefSeq" id="WP_011127861.1">
    <property type="nucleotide sequence ID" value="NC_005070.1"/>
</dbReference>
<sequence>MTPPSTTPPAQESSKGFWRNLIIWALLALLLRWVVVEPRWIPSGSMLPTLQLQDRILVEKIRPRLTRRLHRHLQRGDVVVFAPPQQLVAAGYDPNAALIKRVVGLPGDQLMVENGVLRRNGEQIKEPWISEAMDYAMAPIQVPEDQLWVMGDNRNASLDSHLWGPLPERNVIGTAIWRYWPLQQFGPLRIPAPADGS</sequence>
<dbReference type="EC" id="3.4.21.89" evidence="4 8"/>
<dbReference type="InterPro" id="IPR019757">
    <property type="entry name" value="Pept_S26A_signal_pept_1_Lys-AS"/>
</dbReference>
<dbReference type="InterPro" id="IPR036286">
    <property type="entry name" value="LexA/Signal_pep-like_sf"/>
</dbReference>
<dbReference type="PROSITE" id="PS00501">
    <property type="entry name" value="SPASE_I_1"/>
    <property type="match status" value="1"/>
</dbReference>
<name>Q7U7I6_PARMW</name>
<dbReference type="STRING" id="84588.SYNW0996"/>
<dbReference type="GO" id="GO:0005886">
    <property type="term" value="C:plasma membrane"/>
    <property type="evidence" value="ECO:0007669"/>
    <property type="project" value="UniProtKB-SubCell"/>
</dbReference>
<evidence type="ECO:0000256" key="6">
    <source>
        <dbReference type="ARBA" id="ARBA00022801"/>
    </source>
</evidence>
<evidence type="ECO:0000256" key="5">
    <source>
        <dbReference type="ARBA" id="ARBA00022670"/>
    </source>
</evidence>
<evidence type="ECO:0000256" key="4">
    <source>
        <dbReference type="ARBA" id="ARBA00013208"/>
    </source>
</evidence>
<dbReference type="PRINTS" id="PR00727">
    <property type="entry name" value="LEADERPTASE"/>
</dbReference>
<comment type="catalytic activity">
    <reaction evidence="1 8">
        <text>Cleavage of hydrophobic, N-terminal signal or leader sequences from secreted and periplasmic proteins.</text>
        <dbReference type="EC" id="3.4.21.89"/>
    </reaction>
</comment>
<dbReference type="GO" id="GO:0009003">
    <property type="term" value="F:signal peptidase activity"/>
    <property type="evidence" value="ECO:0007669"/>
    <property type="project" value="UniProtKB-EC"/>
</dbReference>
<proteinExistence type="inferred from homology"/>
<protein>
    <recommendedName>
        <fullName evidence="4 8">Signal peptidase I</fullName>
        <ecNumber evidence="4 8">3.4.21.89</ecNumber>
    </recommendedName>
</protein>
<comment type="similarity">
    <text evidence="3 9">Belongs to the peptidase S26 family.</text>
</comment>
<dbReference type="GO" id="GO:0004252">
    <property type="term" value="F:serine-type endopeptidase activity"/>
    <property type="evidence" value="ECO:0007669"/>
    <property type="project" value="InterPro"/>
</dbReference>
<dbReference type="PANTHER" id="PTHR43390">
    <property type="entry name" value="SIGNAL PEPTIDASE I"/>
    <property type="match status" value="1"/>
</dbReference>
<gene>
    <name evidence="11" type="primary">lepB</name>
    <name evidence="11" type="ordered locus">SYNW0996</name>
</gene>
<evidence type="ECO:0000256" key="8">
    <source>
        <dbReference type="RuleBase" id="RU003993"/>
    </source>
</evidence>
<dbReference type="PROSITE" id="PS00761">
    <property type="entry name" value="SPASE_I_3"/>
    <property type="match status" value="1"/>
</dbReference>
<keyword evidence="6 8" id="KW-0378">Hydrolase</keyword>
<dbReference type="MEROPS" id="S26.A02"/>
<dbReference type="HOGENOM" id="CLU_028723_5_1_3"/>
<keyword evidence="8" id="KW-0812">Transmembrane</keyword>
<dbReference type="AlphaFoldDB" id="Q7U7I6"/>
<reference evidence="11 12" key="1">
    <citation type="journal article" date="2003" name="Nature">
        <title>The genome of a motile marine Synechococcus.</title>
        <authorList>
            <person name="Palenik B."/>
            <person name="Brahamsha B."/>
            <person name="Larimer F."/>
            <person name="Land M."/>
            <person name="Hauser L."/>
            <person name="Chain P."/>
            <person name="Lamerdin J."/>
            <person name="Regala W."/>
            <person name="Allen E.A."/>
            <person name="McCarren J."/>
            <person name="Paulsen I."/>
            <person name="Dufresne A."/>
            <person name="Partensky F."/>
            <person name="Webb E."/>
            <person name="Waterbury J."/>
        </authorList>
    </citation>
    <scope>NUCLEOTIDE SEQUENCE [LARGE SCALE GENOMIC DNA]</scope>
    <source>
        <strain evidence="11 12">WH8102</strain>
    </source>
</reference>
<feature type="domain" description="Peptidase S26" evidence="10">
    <location>
        <begin position="20"/>
        <end position="180"/>
    </location>
</feature>
<evidence type="ECO:0000256" key="2">
    <source>
        <dbReference type="ARBA" id="ARBA00004401"/>
    </source>
</evidence>
<dbReference type="EMBL" id="BX569691">
    <property type="protein sequence ID" value="CAE07511.1"/>
    <property type="molecule type" value="Genomic_DNA"/>
</dbReference>
<keyword evidence="8" id="KW-1133">Transmembrane helix</keyword>
<dbReference type="Pfam" id="PF10502">
    <property type="entry name" value="Peptidase_S26"/>
    <property type="match status" value="1"/>
</dbReference>
<comment type="subcellular location">
    <subcellularLocation>
        <location evidence="2">Cell membrane</location>
        <topology evidence="2">Single-pass type II membrane protein</topology>
    </subcellularLocation>
    <subcellularLocation>
        <location evidence="9">Membrane</location>
        <topology evidence="9">Single-pass type II membrane protein</topology>
    </subcellularLocation>
</comment>
<dbReference type="KEGG" id="syw:SYNW0996"/>
<keyword evidence="8" id="KW-0472">Membrane</keyword>